<accession>A0A6L7G694</accession>
<dbReference type="Pfam" id="PF16884">
    <property type="entry name" value="ADH_N_2"/>
    <property type="match status" value="1"/>
</dbReference>
<keyword evidence="4" id="KW-1185">Reference proteome</keyword>
<evidence type="ECO:0000313" key="4">
    <source>
        <dbReference type="Proteomes" id="UP000477911"/>
    </source>
</evidence>
<gene>
    <name evidence="3" type="ORF">GR170_18530</name>
</gene>
<sequence>MAEMMRRFVLARRPSGFPVEADFRLEEVPLPAPGPGEVLVQLSHFSLDPYMRGRMDYVQSYTDPQELDHTMGGGGVGQVIASQDPGFRAGDLVFGMFGWATHGCLPGRRLRKLAPHLPPSTALGVLGMPGFTAWSGLRAHGRMAPGETLVVGACTGPVGSMVGQLAREAGLHTVGITSGPEKRRLALETFRFDACLDRLEHDTILKMMEAMHEVCPKGVDIYFENVGGVTLGGVLPVMNTHGRIIVCGMVAWYSGETDATGQMPLQKVWRMALVKRLTIQGLLQTDHLPLFDQFLEEVTPKVRDGRIRYLEDMAQGLESAPQAFFSMLRGGNMGKQVVAL</sequence>
<evidence type="ECO:0000259" key="2">
    <source>
        <dbReference type="SMART" id="SM00829"/>
    </source>
</evidence>
<dbReference type="PANTHER" id="PTHR43205:SF7">
    <property type="entry name" value="PROSTAGLANDIN REDUCTASE 1"/>
    <property type="match status" value="1"/>
</dbReference>
<evidence type="ECO:0000313" key="3">
    <source>
        <dbReference type="EMBL" id="MXN19834.1"/>
    </source>
</evidence>
<dbReference type="SMART" id="SM00829">
    <property type="entry name" value="PKS_ER"/>
    <property type="match status" value="1"/>
</dbReference>
<dbReference type="InterPro" id="IPR045010">
    <property type="entry name" value="MDR_fam"/>
</dbReference>
<proteinExistence type="predicted"/>
<dbReference type="InterPro" id="IPR011032">
    <property type="entry name" value="GroES-like_sf"/>
</dbReference>
<keyword evidence="1" id="KW-0560">Oxidoreductase</keyword>
<dbReference type="EMBL" id="WUMU01000021">
    <property type="protein sequence ID" value="MXN19834.1"/>
    <property type="molecule type" value="Genomic_DNA"/>
</dbReference>
<dbReference type="SUPFAM" id="SSF50129">
    <property type="entry name" value="GroES-like"/>
    <property type="match status" value="1"/>
</dbReference>
<dbReference type="GO" id="GO:0016628">
    <property type="term" value="F:oxidoreductase activity, acting on the CH-CH group of donors, NAD or NADP as acceptor"/>
    <property type="evidence" value="ECO:0007669"/>
    <property type="project" value="InterPro"/>
</dbReference>
<reference evidence="3 4" key="1">
    <citation type="submission" date="2019-12" db="EMBL/GenBank/DDBJ databases">
        <authorList>
            <person name="Li M."/>
        </authorList>
    </citation>
    <scope>NUCLEOTIDE SEQUENCE [LARGE SCALE GENOMIC DNA]</scope>
    <source>
        <strain evidence="3 4">GBMRC 2024</strain>
    </source>
</reference>
<comment type="caution">
    <text evidence="3">The sequence shown here is derived from an EMBL/GenBank/DDBJ whole genome shotgun (WGS) entry which is preliminary data.</text>
</comment>
<dbReference type="InterPro" id="IPR041694">
    <property type="entry name" value="ADH_N_2"/>
</dbReference>
<dbReference type="CDD" id="cd05288">
    <property type="entry name" value="PGDH"/>
    <property type="match status" value="1"/>
</dbReference>
<dbReference type="AlphaFoldDB" id="A0A6L7G694"/>
<feature type="domain" description="Enoyl reductase (ER)" evidence="2">
    <location>
        <begin position="20"/>
        <end position="338"/>
    </location>
</feature>
<dbReference type="Pfam" id="PF00107">
    <property type="entry name" value="ADH_zinc_N"/>
    <property type="match status" value="1"/>
</dbReference>
<evidence type="ECO:0000256" key="1">
    <source>
        <dbReference type="ARBA" id="ARBA00023002"/>
    </source>
</evidence>
<dbReference type="PANTHER" id="PTHR43205">
    <property type="entry name" value="PROSTAGLANDIN REDUCTASE"/>
    <property type="match status" value="1"/>
</dbReference>
<dbReference type="Proteomes" id="UP000477911">
    <property type="component" value="Unassembled WGS sequence"/>
</dbReference>
<name>A0A6L7G694_9RHOB</name>
<dbReference type="InterPro" id="IPR013149">
    <property type="entry name" value="ADH-like_C"/>
</dbReference>
<dbReference type="InterPro" id="IPR036291">
    <property type="entry name" value="NAD(P)-bd_dom_sf"/>
</dbReference>
<organism evidence="3 4">
    <name type="scientific">Pseudooceanicola albus</name>
    <dbReference type="NCBI Taxonomy" id="2692189"/>
    <lineage>
        <taxon>Bacteria</taxon>
        <taxon>Pseudomonadati</taxon>
        <taxon>Pseudomonadota</taxon>
        <taxon>Alphaproteobacteria</taxon>
        <taxon>Rhodobacterales</taxon>
        <taxon>Paracoccaceae</taxon>
        <taxon>Pseudooceanicola</taxon>
    </lineage>
</organism>
<protein>
    <submittedName>
        <fullName evidence="3">Zinc-binding dehydrogenase</fullName>
    </submittedName>
</protein>
<dbReference type="SUPFAM" id="SSF51735">
    <property type="entry name" value="NAD(P)-binding Rossmann-fold domains"/>
    <property type="match status" value="1"/>
</dbReference>
<dbReference type="Gene3D" id="3.40.50.720">
    <property type="entry name" value="NAD(P)-binding Rossmann-like Domain"/>
    <property type="match status" value="1"/>
</dbReference>
<dbReference type="Gene3D" id="3.90.180.10">
    <property type="entry name" value="Medium-chain alcohol dehydrogenases, catalytic domain"/>
    <property type="match status" value="1"/>
</dbReference>
<dbReference type="InterPro" id="IPR020843">
    <property type="entry name" value="ER"/>
</dbReference>
<dbReference type="RefSeq" id="WP_160895957.1">
    <property type="nucleotide sequence ID" value="NZ_WUMU01000021.1"/>
</dbReference>